<feature type="transmembrane region" description="Helical" evidence="1">
    <location>
        <begin position="31"/>
        <end position="49"/>
    </location>
</feature>
<keyword evidence="1" id="KW-1133">Transmembrane helix</keyword>
<proteinExistence type="predicted"/>
<keyword evidence="1" id="KW-0472">Membrane</keyword>
<name>A0ABX1F9A2_9PSEU</name>
<organism evidence="2 3">
    <name type="scientific">Lentzea indica</name>
    <dbReference type="NCBI Taxonomy" id="2604800"/>
    <lineage>
        <taxon>Bacteria</taxon>
        <taxon>Bacillati</taxon>
        <taxon>Actinomycetota</taxon>
        <taxon>Actinomycetes</taxon>
        <taxon>Pseudonocardiales</taxon>
        <taxon>Pseudonocardiaceae</taxon>
        <taxon>Lentzea</taxon>
    </lineage>
</organism>
<sequence>MSTGDAASAQPPEVRRSWRARLLDPVSRQGALFYSIAGGLIVWLLVDVIPHIRVDISWHP</sequence>
<gene>
    <name evidence="2" type="ORF">FXN61_00490</name>
</gene>
<accession>A0ABX1F9A2</accession>
<keyword evidence="1" id="KW-0812">Transmembrane</keyword>
<dbReference type="EMBL" id="VSRL01000001">
    <property type="protein sequence ID" value="NKE55385.1"/>
    <property type="molecule type" value="Genomic_DNA"/>
</dbReference>
<evidence type="ECO:0000256" key="1">
    <source>
        <dbReference type="SAM" id="Phobius"/>
    </source>
</evidence>
<comment type="caution">
    <text evidence="2">The sequence shown here is derived from an EMBL/GenBank/DDBJ whole genome shotgun (WGS) entry which is preliminary data.</text>
</comment>
<keyword evidence="3" id="KW-1185">Reference proteome</keyword>
<protein>
    <recommendedName>
        <fullName evidence="4">ABC transporter permease</fullName>
    </recommendedName>
</protein>
<reference evidence="2 3" key="1">
    <citation type="submission" date="2019-08" db="EMBL/GenBank/DDBJ databases">
        <title>Lentzea from Indian Himalayas.</title>
        <authorList>
            <person name="Mandal S."/>
            <person name="Mallick Gupta A."/>
            <person name="Maiti P.K."/>
            <person name="Sarkar J."/>
            <person name="Mandal S."/>
        </authorList>
    </citation>
    <scope>NUCLEOTIDE SEQUENCE [LARGE SCALE GENOMIC DNA]</scope>
    <source>
        <strain evidence="2 3">PSKA42</strain>
    </source>
</reference>
<dbReference type="RefSeq" id="WP_167969225.1">
    <property type="nucleotide sequence ID" value="NZ_VSRL01000001.1"/>
</dbReference>
<dbReference type="Proteomes" id="UP001515943">
    <property type="component" value="Unassembled WGS sequence"/>
</dbReference>
<evidence type="ECO:0008006" key="4">
    <source>
        <dbReference type="Google" id="ProtNLM"/>
    </source>
</evidence>
<evidence type="ECO:0000313" key="3">
    <source>
        <dbReference type="Proteomes" id="UP001515943"/>
    </source>
</evidence>
<evidence type="ECO:0000313" key="2">
    <source>
        <dbReference type="EMBL" id="NKE55385.1"/>
    </source>
</evidence>